<evidence type="ECO:0000313" key="3">
    <source>
        <dbReference type="EMBL" id="GFN76249.1"/>
    </source>
</evidence>
<keyword evidence="2" id="KW-1133">Transmembrane helix</keyword>
<feature type="region of interest" description="Disordered" evidence="1">
    <location>
        <begin position="543"/>
        <end position="662"/>
    </location>
</feature>
<keyword evidence="4" id="KW-1185">Reference proteome</keyword>
<evidence type="ECO:0000313" key="4">
    <source>
        <dbReference type="Proteomes" id="UP000735302"/>
    </source>
</evidence>
<feature type="region of interest" description="Disordered" evidence="1">
    <location>
        <begin position="472"/>
        <end position="499"/>
    </location>
</feature>
<keyword evidence="2" id="KW-0812">Transmembrane</keyword>
<proteinExistence type="predicted"/>
<feature type="compositionally biased region" description="Polar residues" evidence="1">
    <location>
        <begin position="646"/>
        <end position="662"/>
    </location>
</feature>
<evidence type="ECO:0008006" key="5">
    <source>
        <dbReference type="Google" id="ProtNLM"/>
    </source>
</evidence>
<feature type="transmembrane region" description="Helical" evidence="2">
    <location>
        <begin position="729"/>
        <end position="754"/>
    </location>
</feature>
<organism evidence="3 4">
    <name type="scientific">Plakobranchus ocellatus</name>
    <dbReference type="NCBI Taxonomy" id="259542"/>
    <lineage>
        <taxon>Eukaryota</taxon>
        <taxon>Metazoa</taxon>
        <taxon>Spiralia</taxon>
        <taxon>Lophotrochozoa</taxon>
        <taxon>Mollusca</taxon>
        <taxon>Gastropoda</taxon>
        <taxon>Heterobranchia</taxon>
        <taxon>Euthyneura</taxon>
        <taxon>Panpulmonata</taxon>
        <taxon>Sacoglossa</taxon>
        <taxon>Placobranchoidea</taxon>
        <taxon>Plakobranchidae</taxon>
        <taxon>Plakobranchus</taxon>
    </lineage>
</organism>
<name>A0AAV3XZI4_9GAST</name>
<reference evidence="3 4" key="1">
    <citation type="journal article" date="2021" name="Elife">
        <title>Chloroplast acquisition without the gene transfer in kleptoplastic sea slugs, Plakobranchus ocellatus.</title>
        <authorList>
            <person name="Maeda T."/>
            <person name="Takahashi S."/>
            <person name="Yoshida T."/>
            <person name="Shimamura S."/>
            <person name="Takaki Y."/>
            <person name="Nagai Y."/>
            <person name="Toyoda A."/>
            <person name="Suzuki Y."/>
            <person name="Arimoto A."/>
            <person name="Ishii H."/>
            <person name="Satoh N."/>
            <person name="Nishiyama T."/>
            <person name="Hasebe M."/>
            <person name="Maruyama T."/>
            <person name="Minagawa J."/>
            <person name="Obokata J."/>
            <person name="Shigenobu S."/>
        </authorList>
    </citation>
    <scope>NUCLEOTIDE SEQUENCE [LARGE SCALE GENOMIC DNA]</scope>
</reference>
<feature type="compositionally biased region" description="Polar residues" evidence="1">
    <location>
        <begin position="543"/>
        <end position="567"/>
    </location>
</feature>
<feature type="region of interest" description="Disordered" evidence="1">
    <location>
        <begin position="1"/>
        <end position="24"/>
    </location>
</feature>
<dbReference type="EMBL" id="BLXT01000370">
    <property type="protein sequence ID" value="GFN76249.1"/>
    <property type="molecule type" value="Genomic_DNA"/>
</dbReference>
<comment type="caution">
    <text evidence="3">The sequence shown here is derived from an EMBL/GenBank/DDBJ whole genome shotgun (WGS) entry which is preliminary data.</text>
</comment>
<sequence>MKNAIEDDDDDDYDDDDDDDDNDINIMHGQDFMMRIPERYAKTCDFTLDIISVVENTPVTQVVFTQLQGQSNSQAMLSTRNFKLEATLSHASYNPLVTLTSVQDVSVTLRVVCKQESGEVSHYALSRAIPTPYWGVEYVLVFPHELQCATVILLCKEAATVQLDLQGCKTDPNSVVVLEDGTVLETFAVYSLSLAARERYQITALNWDLTGSKLTGNQRFSVVVGPRNIETSFASCTNEPFAMEQLMPTFSWGSEYIIPTYEYYLVTIRLVTLEEENTVDYGATINFSGAVVFSASDVLATIGEDLTYTLTDHMTFDVIRSTKPLMVVVTYGSPELEDIAFTQITPLSHFPDRAMITLTESSLFEIVIAFNVGCLFEFSDHLYDFTIESPVGLTRHMISFFKDPPVSASAVDSFSVSTYSPCSGLLALVLASLPGGPKPALAANPAGWTLCPEGQIMDVHNCTCGPDSSGQSSYSSTSGIESTTSKLSSIESPTSNASVVQNKASDASVVQSTTPSASGFENKVPTASVVHSTTSNAPIVQSTASNASAVQSTTPNASLVETTTSNVPDFESTKSIDNGLRQETKSSVSDTSYQYKPTDSNPNQETTTALHESLSPSPKSAHKSTTSDLYSQRETTTLDHTLLSGKYSTSPEGGNRATTPILQSPKNASIQCPCRCSSLQNITYTEQLRIAKLKAKLYEQILQVKTAELSKTKQKSECATDERPSSTTVGYFGVAFLVSVFGSIVCADLLNFLANRKR</sequence>
<evidence type="ECO:0000256" key="1">
    <source>
        <dbReference type="SAM" id="MobiDB-lite"/>
    </source>
</evidence>
<feature type="compositionally biased region" description="Polar residues" evidence="1">
    <location>
        <begin position="585"/>
        <end position="639"/>
    </location>
</feature>
<accession>A0AAV3XZI4</accession>
<dbReference type="AlphaFoldDB" id="A0AAV3XZI4"/>
<keyword evidence="2" id="KW-0472">Membrane</keyword>
<feature type="compositionally biased region" description="Polar residues" evidence="1">
    <location>
        <begin position="486"/>
        <end position="499"/>
    </location>
</feature>
<dbReference type="Proteomes" id="UP000735302">
    <property type="component" value="Unassembled WGS sequence"/>
</dbReference>
<gene>
    <name evidence="3" type="ORF">PoB_000275500</name>
</gene>
<evidence type="ECO:0000256" key="2">
    <source>
        <dbReference type="SAM" id="Phobius"/>
    </source>
</evidence>
<protein>
    <recommendedName>
        <fullName evidence="5">IgGFc-binding protein N-terminal domain-containing protein</fullName>
    </recommendedName>
</protein>
<feature type="compositionally biased region" description="Low complexity" evidence="1">
    <location>
        <begin position="472"/>
        <end position="485"/>
    </location>
</feature>
<feature type="compositionally biased region" description="Acidic residues" evidence="1">
    <location>
        <begin position="1"/>
        <end position="23"/>
    </location>
</feature>